<gene>
    <name evidence="3" type="ORF">SAMN00808754_1514</name>
</gene>
<keyword evidence="4" id="KW-1185">Reference proteome</keyword>
<keyword evidence="1" id="KW-0472">Membrane</keyword>
<feature type="domain" description="Prepilin type IV endopeptidase peptidase" evidence="2">
    <location>
        <begin position="9"/>
        <end position="105"/>
    </location>
</feature>
<evidence type="ECO:0000256" key="1">
    <source>
        <dbReference type="SAM" id="Phobius"/>
    </source>
</evidence>
<dbReference type="InterPro" id="IPR000045">
    <property type="entry name" value="Prepilin_IV_endopep_pep"/>
</dbReference>
<name>A0A1W1VTE8_9FIRM</name>
<reference evidence="3 4" key="1">
    <citation type="submission" date="2017-04" db="EMBL/GenBank/DDBJ databases">
        <authorList>
            <person name="Afonso C.L."/>
            <person name="Miller P.J."/>
            <person name="Scott M.A."/>
            <person name="Spackman E."/>
            <person name="Goraichik I."/>
            <person name="Dimitrov K.M."/>
            <person name="Suarez D.L."/>
            <person name="Swayne D.E."/>
        </authorList>
    </citation>
    <scope>NUCLEOTIDE SEQUENCE [LARGE SCALE GENOMIC DNA]</scope>
    <source>
        <strain evidence="3 4">ToBE</strain>
    </source>
</reference>
<feature type="transmembrane region" description="Helical" evidence="1">
    <location>
        <begin position="87"/>
        <end position="107"/>
    </location>
</feature>
<dbReference type="EMBL" id="LT838272">
    <property type="protein sequence ID" value="SMB96510.1"/>
    <property type="molecule type" value="Genomic_DNA"/>
</dbReference>
<keyword evidence="3" id="KW-0378">Hydrolase</keyword>
<sequence>MQYVLYAAAIVCLAWAGWSDARRMEVPVLPVAVLFCLGFVRVALLREWYSLAVPLVTVVLCVPLYLRRGMAEGDLLTMLALTGWFNGSVYAVIVAVSFAAGAAWGVIRLQRAGELGSWLKRVSAGVWAEVPDTSENGLKCPACVPMVSAIALVAGSVMIVRMLGMAVGTQR</sequence>
<dbReference type="GO" id="GO:0016020">
    <property type="term" value="C:membrane"/>
    <property type="evidence" value="ECO:0007669"/>
    <property type="project" value="InterPro"/>
</dbReference>
<dbReference type="AlphaFoldDB" id="A0A1W1VTE8"/>
<organism evidence="3 4">
    <name type="scientific">Thermanaeromonas toyohensis ToBE</name>
    <dbReference type="NCBI Taxonomy" id="698762"/>
    <lineage>
        <taxon>Bacteria</taxon>
        <taxon>Bacillati</taxon>
        <taxon>Bacillota</taxon>
        <taxon>Clostridia</taxon>
        <taxon>Neomoorellales</taxon>
        <taxon>Neomoorellaceae</taxon>
        <taxon>Thermanaeromonas</taxon>
    </lineage>
</organism>
<dbReference type="GO" id="GO:0004190">
    <property type="term" value="F:aspartic-type endopeptidase activity"/>
    <property type="evidence" value="ECO:0007669"/>
    <property type="project" value="InterPro"/>
</dbReference>
<proteinExistence type="predicted"/>
<protein>
    <submittedName>
        <fullName evidence="3">Flp pilus assembly protein, protease CpaA</fullName>
    </submittedName>
</protein>
<feature type="transmembrane region" description="Helical" evidence="1">
    <location>
        <begin position="51"/>
        <end position="67"/>
    </location>
</feature>
<evidence type="ECO:0000313" key="3">
    <source>
        <dbReference type="EMBL" id="SMB96510.1"/>
    </source>
</evidence>
<dbReference type="RefSeq" id="WP_084665130.1">
    <property type="nucleotide sequence ID" value="NZ_LT838272.1"/>
</dbReference>
<dbReference type="Gene3D" id="1.20.120.1220">
    <property type="match status" value="1"/>
</dbReference>
<keyword evidence="1" id="KW-1133">Transmembrane helix</keyword>
<feature type="transmembrane region" description="Helical" evidence="1">
    <location>
        <begin position="26"/>
        <end position="44"/>
    </location>
</feature>
<feature type="transmembrane region" description="Helical" evidence="1">
    <location>
        <begin position="142"/>
        <end position="163"/>
    </location>
</feature>
<keyword evidence="3" id="KW-0645">Protease</keyword>
<keyword evidence="1" id="KW-0812">Transmembrane</keyword>
<dbReference type="GO" id="GO:0006508">
    <property type="term" value="P:proteolysis"/>
    <property type="evidence" value="ECO:0007669"/>
    <property type="project" value="UniProtKB-KW"/>
</dbReference>
<dbReference type="Pfam" id="PF01478">
    <property type="entry name" value="Peptidase_A24"/>
    <property type="match status" value="1"/>
</dbReference>
<evidence type="ECO:0000259" key="2">
    <source>
        <dbReference type="Pfam" id="PF01478"/>
    </source>
</evidence>
<accession>A0A1W1VTE8</accession>
<evidence type="ECO:0000313" key="4">
    <source>
        <dbReference type="Proteomes" id="UP000192569"/>
    </source>
</evidence>
<dbReference type="Proteomes" id="UP000192569">
    <property type="component" value="Chromosome I"/>
</dbReference>